<evidence type="ECO:0000256" key="3">
    <source>
        <dbReference type="ARBA" id="ARBA00022989"/>
    </source>
</evidence>
<feature type="region of interest" description="Disordered" evidence="6">
    <location>
        <begin position="321"/>
        <end position="342"/>
    </location>
</feature>
<gene>
    <name evidence="8" type="ORF">CKAN_01085100</name>
</gene>
<evidence type="ECO:0000313" key="8">
    <source>
        <dbReference type="EMBL" id="RWR82140.1"/>
    </source>
</evidence>
<dbReference type="PROSITE" id="PS51775">
    <property type="entry name" value="GTD_BINDING"/>
    <property type="match status" value="1"/>
</dbReference>
<evidence type="ECO:0000256" key="5">
    <source>
        <dbReference type="SAM" id="Coils"/>
    </source>
</evidence>
<dbReference type="Proteomes" id="UP000283530">
    <property type="component" value="Unassembled WGS sequence"/>
</dbReference>
<evidence type="ECO:0000256" key="4">
    <source>
        <dbReference type="ARBA" id="ARBA00023136"/>
    </source>
</evidence>
<evidence type="ECO:0000256" key="1">
    <source>
        <dbReference type="ARBA" id="ARBA00004370"/>
    </source>
</evidence>
<comment type="subcellular location">
    <subcellularLocation>
        <location evidence="1">Membrane</location>
    </subcellularLocation>
</comment>
<keyword evidence="5" id="KW-0175">Coiled coil</keyword>
<keyword evidence="4" id="KW-0472">Membrane</keyword>
<evidence type="ECO:0000259" key="7">
    <source>
        <dbReference type="PROSITE" id="PS51775"/>
    </source>
</evidence>
<proteinExistence type="predicted"/>
<feature type="coiled-coil region" evidence="5">
    <location>
        <begin position="437"/>
        <end position="471"/>
    </location>
</feature>
<dbReference type="Pfam" id="PF04576">
    <property type="entry name" value="Zein-binding"/>
    <property type="match status" value="1"/>
</dbReference>
<keyword evidence="9" id="KW-1185">Reference proteome</keyword>
<protein>
    <submittedName>
        <fullName evidence="8">Zein-binding domain-containing protein</fullName>
    </submittedName>
</protein>
<dbReference type="GO" id="GO:0080115">
    <property type="term" value="F:myosin XI tail binding"/>
    <property type="evidence" value="ECO:0007669"/>
    <property type="project" value="UniProtKB-ARBA"/>
</dbReference>
<name>A0A3S3N7D7_9MAGN</name>
<accession>A0A3S3N7D7</accession>
<dbReference type="PANTHER" id="PTHR31422">
    <property type="entry name" value="BNAANNG28530D PROTEIN"/>
    <property type="match status" value="1"/>
</dbReference>
<keyword evidence="3" id="KW-1133">Transmembrane helix</keyword>
<dbReference type="InterPro" id="IPR007656">
    <property type="entry name" value="GTD-bd"/>
</dbReference>
<feature type="domain" description="GTD-binding" evidence="7">
    <location>
        <begin position="97"/>
        <end position="195"/>
    </location>
</feature>
<dbReference type="AlphaFoldDB" id="A0A3S3N7D7"/>
<dbReference type="STRING" id="337451.A0A3S3N7D7"/>
<dbReference type="OrthoDB" id="1060521at2759"/>
<organism evidence="8 9">
    <name type="scientific">Cinnamomum micranthum f. kanehirae</name>
    <dbReference type="NCBI Taxonomy" id="337451"/>
    <lineage>
        <taxon>Eukaryota</taxon>
        <taxon>Viridiplantae</taxon>
        <taxon>Streptophyta</taxon>
        <taxon>Embryophyta</taxon>
        <taxon>Tracheophyta</taxon>
        <taxon>Spermatophyta</taxon>
        <taxon>Magnoliopsida</taxon>
        <taxon>Magnoliidae</taxon>
        <taxon>Laurales</taxon>
        <taxon>Lauraceae</taxon>
        <taxon>Cinnamomum</taxon>
    </lineage>
</organism>
<reference evidence="8 9" key="1">
    <citation type="journal article" date="2019" name="Nat. Plants">
        <title>Stout camphor tree genome fills gaps in understanding of flowering plant genome evolution.</title>
        <authorList>
            <person name="Chaw S.M."/>
            <person name="Liu Y.C."/>
            <person name="Wu Y.W."/>
            <person name="Wang H.Y."/>
            <person name="Lin C.I."/>
            <person name="Wu C.S."/>
            <person name="Ke H.M."/>
            <person name="Chang L.Y."/>
            <person name="Hsu C.Y."/>
            <person name="Yang H.T."/>
            <person name="Sudianto E."/>
            <person name="Hsu M.H."/>
            <person name="Wu K.P."/>
            <person name="Wang L.N."/>
            <person name="Leebens-Mack J.H."/>
            <person name="Tsai I.J."/>
        </authorList>
    </citation>
    <scope>NUCLEOTIDE SEQUENCE [LARGE SCALE GENOMIC DNA]</scope>
    <source>
        <strain evidence="9">cv. Chaw 1501</strain>
        <tissue evidence="8">Young leaves</tissue>
    </source>
</reference>
<evidence type="ECO:0000256" key="2">
    <source>
        <dbReference type="ARBA" id="ARBA00022692"/>
    </source>
</evidence>
<dbReference type="EMBL" id="QPKB01000004">
    <property type="protein sequence ID" value="RWR82140.1"/>
    <property type="molecule type" value="Genomic_DNA"/>
</dbReference>
<feature type="coiled-coil region" evidence="5">
    <location>
        <begin position="92"/>
        <end position="161"/>
    </location>
</feature>
<dbReference type="GO" id="GO:0016020">
    <property type="term" value="C:membrane"/>
    <property type="evidence" value="ECO:0007669"/>
    <property type="project" value="UniProtKB-SubCell"/>
</dbReference>
<feature type="region of interest" description="Disordered" evidence="6">
    <location>
        <begin position="487"/>
        <end position="508"/>
    </location>
</feature>
<evidence type="ECO:0000313" key="9">
    <source>
        <dbReference type="Proteomes" id="UP000283530"/>
    </source>
</evidence>
<sequence length="565" mass="64366">MAHLKRQPNRPNNVFPLSQLRFLLLRSRDIRFSSAEEFDFVVNFWRVGWRASQQANFLSGCNCSCSTWNRSVKRKLDLVSDDPAPFSPSVARVEIENECVALRELLARQQQMIQELNAELEEERNASASATTEAMSMILKLQREKAEAQMEARQYKRFAEEKMAHDQQELLAFEDLLYKRDQVIQSLNFEVQAYKHRLMSFGYNEAEADAMLAGAGVGVDASPHEHVCTQGVEEDVEAQVDTPQFVDYPPLKCNLNEPLDSPNLSESSPFHIDKFAFGETPHAREQLQELDDRINQLERTPTHNLMDGEHPSTRHFVEKVGVGQSPRRPRHPTRFSTDSFVRSSSLAKETGKDWSTMGTPKTFRIGSIKKKEDFSNMENYCSSRNVDNASDLRDDTSDRICTIDSVNVHSCGPTETKASVRICKDDVTTPRESLARVDTEETDVNELYMRLEALEAERDSMRQEFVSMKTDQARLIFMKAIAHHMSQKMSEGESVPAEKPSPVGSSSSTSALKWVKSLVSWRRRARQSKYTFGQSDNNVGLLLLLDQKPHVRQWRCLTRTSATKA</sequence>
<keyword evidence="2" id="KW-0812">Transmembrane</keyword>
<dbReference type="PANTHER" id="PTHR31422:SF0">
    <property type="entry name" value="MYOSIN-BINDING PROTEIN 7"/>
    <property type="match status" value="1"/>
</dbReference>
<comment type="caution">
    <text evidence="8">The sequence shown here is derived from an EMBL/GenBank/DDBJ whole genome shotgun (WGS) entry which is preliminary data.</text>
</comment>
<evidence type="ECO:0000256" key="6">
    <source>
        <dbReference type="SAM" id="MobiDB-lite"/>
    </source>
</evidence>